<evidence type="ECO:0000313" key="3">
    <source>
        <dbReference type="Proteomes" id="UP000182719"/>
    </source>
</evidence>
<protein>
    <recommendedName>
        <fullName evidence="4">Lipoprotein</fullName>
    </recommendedName>
</protein>
<accession>A0A1H7PNK0</accession>
<keyword evidence="3" id="KW-1185">Reference proteome</keyword>
<dbReference type="AlphaFoldDB" id="A0A1H7PNK0"/>
<gene>
    <name evidence="2" type="ORF">SAMN05444354_105356</name>
</gene>
<keyword evidence="1" id="KW-0732">Signal</keyword>
<feature type="chain" id="PRO_5010367745" description="Lipoprotein" evidence="1">
    <location>
        <begin position="19"/>
        <end position="183"/>
    </location>
</feature>
<reference evidence="3" key="1">
    <citation type="submission" date="2016-10" db="EMBL/GenBank/DDBJ databases">
        <authorList>
            <person name="Varghese N."/>
            <person name="Submissions S."/>
        </authorList>
    </citation>
    <scope>NUCLEOTIDE SEQUENCE [LARGE SCALE GENOMIC DNA]</scope>
    <source>
        <strain evidence="3">DSM 17044</strain>
    </source>
</reference>
<evidence type="ECO:0000313" key="2">
    <source>
        <dbReference type="EMBL" id="SEL37400.1"/>
    </source>
</evidence>
<evidence type="ECO:0000256" key="1">
    <source>
        <dbReference type="SAM" id="SignalP"/>
    </source>
</evidence>
<proteinExistence type="predicted"/>
<dbReference type="OrthoDB" id="5381540at2"/>
<name>A0A1H7PNK0_STIAU</name>
<feature type="signal peptide" evidence="1">
    <location>
        <begin position="1"/>
        <end position="18"/>
    </location>
</feature>
<dbReference type="Proteomes" id="UP000182719">
    <property type="component" value="Unassembled WGS sequence"/>
</dbReference>
<sequence length="183" mass="20240">MRLTLSLMLLGLALPALGAERASKARVSANGTFSVRLVETAPGECRVEMLQESGLVWQFAGCIGSVNDLYFASNDGERVWVLLPLVEKGKRAVVEKQGRRKVRVPAWANATVAVLYNRSGEKLKVLRLPELVAAKQWGEVRQMHGHFKWLEGTLGIPGKGPRLTDDEKVEFEPVASKTQRLSF</sequence>
<organism evidence="2 3">
    <name type="scientific">Stigmatella aurantiaca</name>
    <dbReference type="NCBI Taxonomy" id="41"/>
    <lineage>
        <taxon>Bacteria</taxon>
        <taxon>Pseudomonadati</taxon>
        <taxon>Myxococcota</taxon>
        <taxon>Myxococcia</taxon>
        <taxon>Myxococcales</taxon>
        <taxon>Cystobacterineae</taxon>
        <taxon>Archangiaceae</taxon>
        <taxon>Stigmatella</taxon>
    </lineage>
</organism>
<dbReference type="RefSeq" id="WP_075006659.1">
    <property type="nucleotide sequence ID" value="NZ_FOAP01000005.1"/>
</dbReference>
<dbReference type="EMBL" id="FOAP01000005">
    <property type="protein sequence ID" value="SEL37400.1"/>
    <property type="molecule type" value="Genomic_DNA"/>
</dbReference>
<evidence type="ECO:0008006" key="4">
    <source>
        <dbReference type="Google" id="ProtNLM"/>
    </source>
</evidence>